<evidence type="ECO:0000313" key="7">
    <source>
        <dbReference type="EMBL" id="MEE3852420.1"/>
    </source>
</evidence>
<keyword evidence="8" id="KW-1185">Reference proteome</keyword>
<dbReference type="Pfam" id="PF00501">
    <property type="entry name" value="AMP-binding"/>
    <property type="match status" value="1"/>
</dbReference>
<dbReference type="RefSeq" id="WP_330434620.1">
    <property type="nucleotide sequence ID" value="NZ_JAZDUF010000006.1"/>
</dbReference>
<sequence>MSQFSVPAEFSIAESEDCTDIVFRIAEREPDKVMFRRKAAQEWLPVTASDAAAQITAIAKGLIAAGVAPGDRVALLSRTRLEWNLIDFAIWAAGAITVPIYDSSSGPQIEWIMRDSGATTIVVEDDGHREIVDGIDGLGPVSVLQIDVTDGEGAIAHLTKTGAEIHDDEVVKRRAAVRSADAATLIYTSGTTGRPKGCELTHANLLSEVRGVLASSMSSLLGPDKRLLMFLPLAHVLARAITLVAIEAGVEVGHHADTRTLVGEFASFRPSVILSVPRVFEKVYNTARQSAHDDGKGKIFDAAANVAIDYSAAEERGSVGLVLKVKHALFDRLVYGKLRAALGGQCEAAISGGAPLGSRLGHFFRGIGVPVFEGYGLTETTAAFSVNTPGAVKVGSVGKPLPGNSVRIADDGEVMLSGGVVFGEYWQNPDATAAAVEDGWFHTGDLGTLDSDGFLTITGRKKELIVTAGGKNVSPAGLEDVIRANALVSQAVVIGDAKPFIAALVTIDPEAFPAWKERNGKPADATVGDLADDADLRAEVASAVESANQTVSHAEAIKKFRILADDFTEETGEMTPTLKVKRNVVVDKFSGDIDAIYAK</sequence>
<evidence type="ECO:0000256" key="1">
    <source>
        <dbReference type="ARBA" id="ARBA00006432"/>
    </source>
</evidence>
<evidence type="ECO:0000256" key="5">
    <source>
        <dbReference type="ARBA" id="ARBA00032875"/>
    </source>
</evidence>
<evidence type="ECO:0000256" key="3">
    <source>
        <dbReference type="ARBA" id="ARBA00022832"/>
    </source>
</evidence>
<dbReference type="PROSITE" id="PS00455">
    <property type="entry name" value="AMP_BINDING"/>
    <property type="match status" value="1"/>
</dbReference>
<dbReference type="InterPro" id="IPR042099">
    <property type="entry name" value="ANL_N_sf"/>
</dbReference>
<evidence type="ECO:0000259" key="6">
    <source>
        <dbReference type="Pfam" id="PF00501"/>
    </source>
</evidence>
<evidence type="ECO:0000313" key="8">
    <source>
        <dbReference type="Proteomes" id="UP001347146"/>
    </source>
</evidence>
<organism evidence="7 8">
    <name type="scientific">Gordonia sesuvii</name>
    <dbReference type="NCBI Taxonomy" id="3116777"/>
    <lineage>
        <taxon>Bacteria</taxon>
        <taxon>Bacillati</taxon>
        <taxon>Actinomycetota</taxon>
        <taxon>Actinomycetes</taxon>
        <taxon>Mycobacteriales</taxon>
        <taxon>Gordoniaceae</taxon>
        <taxon>Gordonia</taxon>
    </lineage>
</organism>
<feature type="domain" description="AMP-dependent synthetase/ligase" evidence="6">
    <location>
        <begin position="24"/>
        <end position="424"/>
    </location>
</feature>
<dbReference type="PANTHER" id="PTHR43272:SF32">
    <property type="entry name" value="AMP-DEPENDENT SYNTHETASE_LIGASE DOMAIN-CONTAINING PROTEIN"/>
    <property type="match status" value="1"/>
</dbReference>
<name>A0ABU7MH21_9ACTN</name>
<evidence type="ECO:0000256" key="2">
    <source>
        <dbReference type="ARBA" id="ARBA00022598"/>
    </source>
</evidence>
<gene>
    <name evidence="7" type="ORF">VZC37_18920</name>
</gene>
<comment type="caution">
    <text evidence="7">The sequence shown here is derived from an EMBL/GenBank/DDBJ whole genome shotgun (WGS) entry which is preliminary data.</text>
</comment>
<dbReference type="CDD" id="cd05907">
    <property type="entry name" value="VL_LC_FACS_like"/>
    <property type="match status" value="1"/>
</dbReference>
<comment type="similarity">
    <text evidence="1">Belongs to the ATP-dependent AMP-binding enzyme family.</text>
</comment>
<keyword evidence="3" id="KW-0276">Fatty acid metabolism</keyword>
<dbReference type="InterPro" id="IPR000873">
    <property type="entry name" value="AMP-dep_synth/lig_dom"/>
</dbReference>
<protein>
    <recommendedName>
        <fullName evidence="5">Acyl-CoA synthetase</fullName>
    </recommendedName>
</protein>
<dbReference type="Proteomes" id="UP001347146">
    <property type="component" value="Unassembled WGS sequence"/>
</dbReference>
<dbReference type="SUPFAM" id="SSF56801">
    <property type="entry name" value="Acetyl-CoA synthetase-like"/>
    <property type="match status" value="1"/>
</dbReference>
<evidence type="ECO:0000256" key="4">
    <source>
        <dbReference type="ARBA" id="ARBA00023098"/>
    </source>
</evidence>
<reference evidence="7 8" key="1">
    <citation type="submission" date="2024-01" db="EMBL/GenBank/DDBJ databases">
        <title>Draft genome sequence of Gordonia sp. LSe1-13.</title>
        <authorList>
            <person name="Suphannarot A."/>
            <person name="Mingma R."/>
        </authorList>
    </citation>
    <scope>NUCLEOTIDE SEQUENCE [LARGE SCALE GENOMIC DNA]</scope>
    <source>
        <strain evidence="7 8">LSe1-13</strain>
    </source>
</reference>
<dbReference type="GO" id="GO:0016874">
    <property type="term" value="F:ligase activity"/>
    <property type="evidence" value="ECO:0007669"/>
    <property type="project" value="UniProtKB-KW"/>
</dbReference>
<proteinExistence type="inferred from homology"/>
<dbReference type="PANTHER" id="PTHR43272">
    <property type="entry name" value="LONG-CHAIN-FATTY-ACID--COA LIGASE"/>
    <property type="match status" value="1"/>
</dbReference>
<dbReference type="Gene3D" id="3.40.50.12780">
    <property type="entry name" value="N-terminal domain of ligase-like"/>
    <property type="match status" value="1"/>
</dbReference>
<keyword evidence="4" id="KW-0443">Lipid metabolism</keyword>
<dbReference type="InterPro" id="IPR020845">
    <property type="entry name" value="AMP-binding_CS"/>
</dbReference>
<dbReference type="EMBL" id="JAZDUF010000006">
    <property type="protein sequence ID" value="MEE3852420.1"/>
    <property type="molecule type" value="Genomic_DNA"/>
</dbReference>
<dbReference type="Pfam" id="PF23562">
    <property type="entry name" value="AMP-binding_C_3"/>
    <property type="match status" value="1"/>
</dbReference>
<keyword evidence="2 7" id="KW-0436">Ligase</keyword>
<accession>A0ABU7MH21</accession>